<feature type="signal peptide" evidence="1">
    <location>
        <begin position="1"/>
        <end position="20"/>
    </location>
</feature>
<feature type="chain" id="PRO_5029743325" evidence="1">
    <location>
        <begin position="21"/>
        <end position="160"/>
    </location>
</feature>
<accession>A0A7M1S3L8</accession>
<evidence type="ECO:0000313" key="2">
    <source>
        <dbReference type="EMBL" id="QOR60940.1"/>
    </source>
</evidence>
<keyword evidence="1" id="KW-0732">Signal</keyword>
<organism evidence="2 3">
    <name type="scientific">Sulfurovum indicum</name>
    <dbReference type="NCBI Taxonomy" id="2779528"/>
    <lineage>
        <taxon>Bacteria</taxon>
        <taxon>Pseudomonadati</taxon>
        <taxon>Campylobacterota</taxon>
        <taxon>Epsilonproteobacteria</taxon>
        <taxon>Campylobacterales</taxon>
        <taxon>Sulfurovaceae</taxon>
        <taxon>Sulfurovum</taxon>
    </lineage>
</organism>
<dbReference type="EMBL" id="CP063164">
    <property type="protein sequence ID" value="QOR60940.1"/>
    <property type="molecule type" value="Genomic_DNA"/>
</dbReference>
<evidence type="ECO:0000256" key="1">
    <source>
        <dbReference type="SAM" id="SignalP"/>
    </source>
</evidence>
<dbReference type="RefSeq" id="WP_197547612.1">
    <property type="nucleotide sequence ID" value="NZ_CP063164.1"/>
</dbReference>
<proteinExistence type="predicted"/>
<keyword evidence="3" id="KW-1185">Reference proteome</keyword>
<name>A0A7M1S3L8_9BACT</name>
<reference evidence="2 3" key="1">
    <citation type="submission" date="2020-10" db="EMBL/GenBank/DDBJ databases">
        <title>The genome of sulfurovum sp.</title>
        <authorList>
            <person name="Xie S."/>
            <person name="Shao Z."/>
            <person name="Jiang L."/>
        </authorList>
    </citation>
    <scope>NUCLEOTIDE SEQUENCE [LARGE SCALE GENOMIC DNA]</scope>
    <source>
        <strain evidence="2 3">ST-419</strain>
    </source>
</reference>
<protein>
    <submittedName>
        <fullName evidence="2">Uncharacterized protein</fullName>
    </submittedName>
</protein>
<dbReference type="Proteomes" id="UP000595074">
    <property type="component" value="Chromosome"/>
</dbReference>
<dbReference type="AlphaFoldDB" id="A0A7M1S3L8"/>
<gene>
    <name evidence="2" type="ORF">IMZ28_05595</name>
</gene>
<dbReference type="Gene3D" id="3.30.300.250">
    <property type="match status" value="1"/>
</dbReference>
<sequence length="160" mass="17905">MKSLSLSIAAGILLHLTANAQSMEKFQPKLQAANTLSIDKLREQNLNVVRKAVEGIRENLPQQVDAYTELVDVESNGTTLIYIFEVKAGVKTDATLKEEGAQIAPRIREGICLSSKRFLEADISLRYRYISSTTKAEVLRVDVDRTQCQTGSPRRQIKRL</sequence>
<dbReference type="KEGG" id="sinu:IMZ28_05595"/>
<evidence type="ECO:0000313" key="3">
    <source>
        <dbReference type="Proteomes" id="UP000595074"/>
    </source>
</evidence>